<proteinExistence type="inferred from homology"/>
<comment type="similarity">
    <text evidence="7">Belongs to the binding-protein-dependent transport system permease family.</text>
</comment>
<dbReference type="Gene3D" id="1.10.3720.10">
    <property type="entry name" value="MetI-like"/>
    <property type="match status" value="1"/>
</dbReference>
<evidence type="ECO:0000256" key="1">
    <source>
        <dbReference type="ARBA" id="ARBA00004651"/>
    </source>
</evidence>
<dbReference type="GO" id="GO:0005886">
    <property type="term" value="C:plasma membrane"/>
    <property type="evidence" value="ECO:0007669"/>
    <property type="project" value="UniProtKB-SubCell"/>
</dbReference>
<dbReference type="KEGG" id="hhl:Halha_1327"/>
<keyword evidence="2 7" id="KW-0813">Transport</keyword>
<accession>L0K7L1</accession>
<keyword evidence="9" id="KW-0762">Sugar transport</keyword>
<reference evidence="10" key="1">
    <citation type="submission" date="2012-02" db="EMBL/GenBank/DDBJ databases">
        <title>The complete genome of Halobacteroides halobius DSM 5150.</title>
        <authorList>
            <person name="Lucas S."/>
            <person name="Copeland A."/>
            <person name="Lapidus A."/>
            <person name="Glavina del Rio T."/>
            <person name="Dalin E."/>
            <person name="Tice H."/>
            <person name="Bruce D."/>
            <person name="Goodwin L."/>
            <person name="Pitluck S."/>
            <person name="Peters L."/>
            <person name="Mikhailova N."/>
            <person name="Gu W."/>
            <person name="Kyrpides N."/>
            <person name="Mavromatis K."/>
            <person name="Ivanova N."/>
            <person name="Brettin T."/>
            <person name="Detter J.C."/>
            <person name="Han C."/>
            <person name="Larimer F."/>
            <person name="Land M."/>
            <person name="Hauser L."/>
            <person name="Markowitz V."/>
            <person name="Cheng J.-F."/>
            <person name="Hugenholtz P."/>
            <person name="Woyke T."/>
            <person name="Wu D."/>
            <person name="Tindall B."/>
            <person name="Pomrenke H."/>
            <person name="Brambilla E."/>
            <person name="Klenk H.-P."/>
            <person name="Eisen J.A."/>
        </authorList>
    </citation>
    <scope>NUCLEOTIDE SEQUENCE [LARGE SCALE GENOMIC DNA]</scope>
    <source>
        <strain evidence="10">ATCC 35273 / DSM 5150 / MD-1</strain>
    </source>
</reference>
<keyword evidence="5 7" id="KW-1133">Transmembrane helix</keyword>
<dbReference type="Proteomes" id="UP000010880">
    <property type="component" value="Chromosome"/>
</dbReference>
<dbReference type="InterPro" id="IPR000515">
    <property type="entry name" value="MetI-like"/>
</dbReference>
<dbReference type="PROSITE" id="PS50928">
    <property type="entry name" value="ABC_TM1"/>
    <property type="match status" value="1"/>
</dbReference>
<dbReference type="HOGENOM" id="CLU_016047_1_1_9"/>
<sequence>MEESKFEVNQTQISKKTTNTVQLEKIILYVALGIGAIASLFPFYWMFISATHSSGEIFSFPPKLLPGDNLITNIVNLNQQIGLGRVIFNSLFVTITFTIGNIIISSMAGYAFAKFKFKGRDILFFIVLITLMLPPQAKLIPLFDMMAKLDWVNSYKAVILPNLAYAFGIFLMRQNMLKVPTDLIDAARIDGCGEFKIFWKVVLPTMRPALAALGIYMFMFQWSRFMWPLVVLSSAKMKTIPVALSGLMGLSRIDYGQILVGASISTLPILITFLLLQKQFISGILSGSVKG</sequence>
<gene>
    <name evidence="9" type="ordered locus">Halha_1327</name>
</gene>
<keyword evidence="6 7" id="KW-0472">Membrane</keyword>
<feature type="transmembrane region" description="Helical" evidence="7">
    <location>
        <begin position="26"/>
        <end position="47"/>
    </location>
</feature>
<feature type="transmembrane region" description="Helical" evidence="7">
    <location>
        <begin position="122"/>
        <end position="143"/>
    </location>
</feature>
<feature type="transmembrane region" description="Helical" evidence="7">
    <location>
        <begin position="86"/>
        <end position="110"/>
    </location>
</feature>
<feature type="transmembrane region" description="Helical" evidence="7">
    <location>
        <begin position="255"/>
        <end position="276"/>
    </location>
</feature>
<dbReference type="InterPro" id="IPR035906">
    <property type="entry name" value="MetI-like_sf"/>
</dbReference>
<dbReference type="EMBL" id="CP003359">
    <property type="protein sequence ID" value="AGB41272.1"/>
    <property type="molecule type" value="Genomic_DNA"/>
</dbReference>
<dbReference type="AlphaFoldDB" id="L0K7L1"/>
<protein>
    <submittedName>
        <fullName evidence="9">ABC-type sugar transport system, permease component</fullName>
    </submittedName>
</protein>
<evidence type="ECO:0000256" key="4">
    <source>
        <dbReference type="ARBA" id="ARBA00022692"/>
    </source>
</evidence>
<dbReference type="GO" id="GO:0055085">
    <property type="term" value="P:transmembrane transport"/>
    <property type="evidence" value="ECO:0007669"/>
    <property type="project" value="InterPro"/>
</dbReference>
<comment type="subcellular location">
    <subcellularLocation>
        <location evidence="1 7">Cell membrane</location>
        <topology evidence="1 7">Multi-pass membrane protein</topology>
    </subcellularLocation>
</comment>
<dbReference type="RefSeq" id="WP_015326994.1">
    <property type="nucleotide sequence ID" value="NC_019978.1"/>
</dbReference>
<dbReference type="STRING" id="748449.Halha_1327"/>
<dbReference type="SUPFAM" id="SSF161098">
    <property type="entry name" value="MetI-like"/>
    <property type="match status" value="1"/>
</dbReference>
<dbReference type="eggNOG" id="COG0395">
    <property type="taxonomic scope" value="Bacteria"/>
</dbReference>
<feature type="domain" description="ABC transmembrane type-1" evidence="8">
    <location>
        <begin position="87"/>
        <end position="276"/>
    </location>
</feature>
<evidence type="ECO:0000259" key="8">
    <source>
        <dbReference type="PROSITE" id="PS50928"/>
    </source>
</evidence>
<dbReference type="PATRIC" id="fig|748449.3.peg.1284"/>
<dbReference type="PANTHER" id="PTHR43744">
    <property type="entry name" value="ABC TRANSPORTER PERMEASE PROTEIN MG189-RELATED-RELATED"/>
    <property type="match status" value="1"/>
</dbReference>
<keyword evidence="3" id="KW-1003">Cell membrane</keyword>
<feature type="transmembrane region" description="Helical" evidence="7">
    <location>
        <begin position="155"/>
        <end position="172"/>
    </location>
</feature>
<name>L0K7L1_HALHC</name>
<evidence type="ECO:0000256" key="7">
    <source>
        <dbReference type="RuleBase" id="RU363032"/>
    </source>
</evidence>
<evidence type="ECO:0000256" key="3">
    <source>
        <dbReference type="ARBA" id="ARBA00022475"/>
    </source>
</evidence>
<evidence type="ECO:0000313" key="10">
    <source>
        <dbReference type="Proteomes" id="UP000010880"/>
    </source>
</evidence>
<organism evidence="9 10">
    <name type="scientific">Halobacteroides halobius (strain ATCC 35273 / DSM 5150 / MD-1)</name>
    <dbReference type="NCBI Taxonomy" id="748449"/>
    <lineage>
        <taxon>Bacteria</taxon>
        <taxon>Bacillati</taxon>
        <taxon>Bacillota</taxon>
        <taxon>Clostridia</taxon>
        <taxon>Halanaerobiales</taxon>
        <taxon>Halobacteroidaceae</taxon>
        <taxon>Halobacteroides</taxon>
    </lineage>
</organism>
<dbReference type="PANTHER" id="PTHR43744:SF8">
    <property type="entry name" value="SN-GLYCEROL-3-PHOSPHATE TRANSPORT SYSTEM PERMEASE PROTEIN UGPE"/>
    <property type="match status" value="1"/>
</dbReference>
<dbReference type="Pfam" id="PF00528">
    <property type="entry name" value="BPD_transp_1"/>
    <property type="match status" value="1"/>
</dbReference>
<keyword evidence="4 7" id="KW-0812">Transmembrane</keyword>
<dbReference type="CDD" id="cd06261">
    <property type="entry name" value="TM_PBP2"/>
    <property type="match status" value="1"/>
</dbReference>
<evidence type="ECO:0000256" key="6">
    <source>
        <dbReference type="ARBA" id="ARBA00023136"/>
    </source>
</evidence>
<evidence type="ECO:0000256" key="5">
    <source>
        <dbReference type="ARBA" id="ARBA00022989"/>
    </source>
</evidence>
<keyword evidence="10" id="KW-1185">Reference proteome</keyword>
<evidence type="ECO:0000256" key="2">
    <source>
        <dbReference type="ARBA" id="ARBA00022448"/>
    </source>
</evidence>
<evidence type="ECO:0000313" key="9">
    <source>
        <dbReference type="EMBL" id="AGB41272.1"/>
    </source>
</evidence>